<dbReference type="AlphaFoldDB" id="A0A8H5ZFF2"/>
<feature type="region of interest" description="Disordered" evidence="2">
    <location>
        <begin position="695"/>
        <end position="773"/>
    </location>
</feature>
<feature type="compositionally biased region" description="Low complexity" evidence="2">
    <location>
        <begin position="846"/>
        <end position="870"/>
    </location>
</feature>
<feature type="compositionally biased region" description="Polar residues" evidence="2">
    <location>
        <begin position="904"/>
        <end position="917"/>
    </location>
</feature>
<feature type="compositionally biased region" description="Pro residues" evidence="2">
    <location>
        <begin position="82"/>
        <end position="114"/>
    </location>
</feature>
<feature type="region of interest" description="Disordered" evidence="2">
    <location>
        <begin position="787"/>
        <end position="1010"/>
    </location>
</feature>
<feature type="compositionally biased region" description="Basic and acidic residues" evidence="2">
    <location>
        <begin position="621"/>
        <end position="630"/>
    </location>
</feature>
<evidence type="ECO:0000259" key="3">
    <source>
        <dbReference type="Pfam" id="PF10650"/>
    </source>
</evidence>
<feature type="compositionally biased region" description="Polar residues" evidence="2">
    <location>
        <begin position="940"/>
        <end position="952"/>
    </location>
</feature>
<dbReference type="GO" id="GO:0005634">
    <property type="term" value="C:nucleus"/>
    <property type="evidence" value="ECO:0007669"/>
    <property type="project" value="TreeGrafter"/>
</dbReference>
<evidence type="ECO:0000256" key="2">
    <source>
        <dbReference type="SAM" id="MobiDB-lite"/>
    </source>
</evidence>
<feature type="compositionally biased region" description="Basic and acidic residues" evidence="2">
    <location>
        <begin position="551"/>
        <end position="583"/>
    </location>
</feature>
<feature type="compositionally biased region" description="Polar residues" evidence="2">
    <location>
        <begin position="440"/>
        <end position="488"/>
    </location>
</feature>
<dbReference type="InterPro" id="IPR019607">
    <property type="entry name" value="Putative_zinc-finger_domain"/>
</dbReference>
<feature type="compositionally biased region" description="Pro residues" evidence="2">
    <location>
        <begin position="121"/>
        <end position="146"/>
    </location>
</feature>
<dbReference type="EMBL" id="WNKQ01000011">
    <property type="protein sequence ID" value="KAF5848242.1"/>
    <property type="molecule type" value="Genomic_DNA"/>
</dbReference>
<feature type="region of interest" description="Disordered" evidence="2">
    <location>
        <begin position="257"/>
        <end position="276"/>
    </location>
</feature>
<evidence type="ECO:0000313" key="4">
    <source>
        <dbReference type="EMBL" id="KAF5848242.1"/>
    </source>
</evidence>
<feature type="compositionally biased region" description="Acidic residues" evidence="2">
    <location>
        <begin position="871"/>
        <end position="887"/>
    </location>
</feature>
<keyword evidence="1" id="KW-0175">Coiled coil</keyword>
<evidence type="ECO:0000313" key="5">
    <source>
        <dbReference type="Proteomes" id="UP000624244"/>
    </source>
</evidence>
<name>A0A8H5ZFF2_COCSA</name>
<feature type="compositionally biased region" description="Polar residues" evidence="2">
    <location>
        <begin position="763"/>
        <end position="773"/>
    </location>
</feature>
<organism evidence="4 5">
    <name type="scientific">Cochliobolus sativus</name>
    <name type="common">Common root rot and spot blotch fungus</name>
    <name type="synonym">Bipolaris sorokiniana</name>
    <dbReference type="NCBI Taxonomy" id="45130"/>
    <lineage>
        <taxon>Eukaryota</taxon>
        <taxon>Fungi</taxon>
        <taxon>Dikarya</taxon>
        <taxon>Ascomycota</taxon>
        <taxon>Pezizomycotina</taxon>
        <taxon>Dothideomycetes</taxon>
        <taxon>Pleosporomycetidae</taxon>
        <taxon>Pleosporales</taxon>
        <taxon>Pleosporineae</taxon>
        <taxon>Pleosporaceae</taxon>
        <taxon>Bipolaris</taxon>
    </lineage>
</organism>
<dbReference type="Proteomes" id="UP000624244">
    <property type="component" value="Unassembled WGS sequence"/>
</dbReference>
<dbReference type="Pfam" id="PF10650">
    <property type="entry name" value="zf-C3H1"/>
    <property type="match status" value="1"/>
</dbReference>
<feature type="compositionally biased region" description="Acidic residues" evidence="2">
    <location>
        <begin position="968"/>
        <end position="987"/>
    </location>
</feature>
<feature type="compositionally biased region" description="Pro residues" evidence="2">
    <location>
        <begin position="258"/>
        <end position="267"/>
    </location>
</feature>
<dbReference type="PANTHER" id="PTHR21563">
    <property type="entry name" value="ZINC FINGER C3H1 DOMAIN-CONTAINING PROTEIN"/>
    <property type="match status" value="1"/>
</dbReference>
<dbReference type="GO" id="GO:0000178">
    <property type="term" value="C:exosome (RNase complex)"/>
    <property type="evidence" value="ECO:0007669"/>
    <property type="project" value="TreeGrafter"/>
</dbReference>
<feature type="compositionally biased region" description="Acidic residues" evidence="2">
    <location>
        <begin position="493"/>
        <end position="515"/>
    </location>
</feature>
<feature type="compositionally biased region" description="Polar residues" evidence="2">
    <location>
        <begin position="416"/>
        <end position="429"/>
    </location>
</feature>
<dbReference type="InterPro" id="IPR039278">
    <property type="entry name" value="Red1"/>
</dbReference>
<feature type="compositionally biased region" description="Polar residues" evidence="2">
    <location>
        <begin position="186"/>
        <end position="208"/>
    </location>
</feature>
<feature type="compositionally biased region" description="Polar residues" evidence="2">
    <location>
        <begin position="990"/>
        <end position="1000"/>
    </location>
</feature>
<feature type="domain" description="Putative zinc-finger" evidence="3">
    <location>
        <begin position="1084"/>
        <end position="1105"/>
    </location>
</feature>
<feature type="compositionally biased region" description="Pro residues" evidence="2">
    <location>
        <begin position="15"/>
        <end position="27"/>
    </location>
</feature>
<feature type="region of interest" description="Disordered" evidence="2">
    <location>
        <begin position="1"/>
        <end position="215"/>
    </location>
</feature>
<feature type="coiled-coil region" evidence="1">
    <location>
        <begin position="641"/>
        <end position="675"/>
    </location>
</feature>
<proteinExistence type="predicted"/>
<feature type="compositionally biased region" description="Low complexity" evidence="2">
    <location>
        <begin position="584"/>
        <end position="593"/>
    </location>
</feature>
<feature type="compositionally biased region" description="Low complexity" evidence="2">
    <location>
        <begin position="321"/>
        <end position="342"/>
    </location>
</feature>
<protein>
    <recommendedName>
        <fullName evidence="3">Putative zinc-finger domain-containing protein</fullName>
    </recommendedName>
</protein>
<reference evidence="4" key="1">
    <citation type="submission" date="2019-11" db="EMBL/GenBank/DDBJ databases">
        <title>Bipolaris sorokiniana Genome sequencing.</title>
        <authorList>
            <person name="Wang H."/>
        </authorList>
    </citation>
    <scope>NUCLEOTIDE SEQUENCE</scope>
</reference>
<feature type="compositionally biased region" description="Pro residues" evidence="2">
    <location>
        <begin position="56"/>
        <end position="68"/>
    </location>
</feature>
<gene>
    <name evidence="4" type="ORF">GGP41_005674</name>
</gene>
<feature type="compositionally biased region" description="Low complexity" evidence="2">
    <location>
        <begin position="729"/>
        <end position="743"/>
    </location>
</feature>
<comment type="caution">
    <text evidence="4">The sequence shown here is derived from an EMBL/GenBank/DDBJ whole genome shotgun (WGS) entry which is preliminary data.</text>
</comment>
<feature type="compositionally biased region" description="Low complexity" evidence="2">
    <location>
        <begin position="402"/>
        <end position="414"/>
    </location>
</feature>
<feature type="compositionally biased region" description="Low complexity" evidence="2">
    <location>
        <begin position="293"/>
        <end position="310"/>
    </location>
</feature>
<accession>A0A8H5ZFF2</accession>
<dbReference type="PANTHER" id="PTHR21563:SF3">
    <property type="entry name" value="ZINC FINGER C3H1 DOMAIN-CONTAINING PROTEIN"/>
    <property type="match status" value="1"/>
</dbReference>
<feature type="compositionally biased region" description="Low complexity" evidence="2">
    <location>
        <begin position="1"/>
        <end position="14"/>
    </location>
</feature>
<evidence type="ECO:0000256" key="1">
    <source>
        <dbReference type="SAM" id="Coils"/>
    </source>
</evidence>
<feature type="region of interest" description="Disordered" evidence="2">
    <location>
        <begin position="281"/>
        <end position="366"/>
    </location>
</feature>
<feature type="compositionally biased region" description="Acidic residues" evidence="2">
    <location>
        <begin position="919"/>
        <end position="934"/>
    </location>
</feature>
<feature type="compositionally biased region" description="Polar residues" evidence="2">
    <location>
        <begin position="704"/>
        <end position="728"/>
    </location>
</feature>
<sequence>MANNYSQPFYGFPSGFPPPQMPPPQGAPPEEQRAAPPLQQLPGINFNSYAHNSQQPPFPAPSWPPQLPPDANIWALFQNGAFPPPNLPPPPFPTMGFPPPSLPQTPQNIPPPTRFPQSLPQRPPHPPALHQPPAPAPAFTTAPPPTNERIQGIMDSDREDGELSEGDMASHPPPPVHINGGRPPTSAVQHNGLSNKTAVKQQENQNTLLEKLQQDRESARQFIKLLHSNNIPYRTLADEKLDAELLRGLYQSVNLPSEPAPILPPKPNGTTSSAPAVQPIAAPQQKTVPTLKTSAIPAPSTKAAASPTTPGDRKDYIARLQAAKAAKQAASSKTTSPSQSITPAKPRTPQPISTPTTKPPVTDEQRARNTELIKQRLEAIKARQKAPNGVSNNTTQASVPLQQTPQAQVAQPTPSGLATPTSQSYTPSFSGIPGLFMSHTPVSNNTAPTPSQPSLSMPQKPPTSKNEASVSRESTTPYTRPLGQSTNTHQEDDSMIIEVSEDESNGSDMDIDDEPPAPPALPRKPGIPVRPAFPATPADNAPGSQTPSTLAREKELVDKEKQLVAMRETLKRKLAEKRERDRLASSSAAAVSSPTTQKPSTPVLPPQNRTPSKDPSTVVRDTARSRRAEIQSKLPTLDAEIASNTNRMAELAKELEQLTALNNKIARDKEQLTKELELLGVDTEGMSHAELRAKKDEIEREQSPEPNASSQNADRASRSSMTASSLAIQPSLEPSSPKSSVPSSQPPSAQPFQKHAILPGLGQSISQAQHQYHAVTNQTHLHQRLETMSNGNGAAQTAEDDYARASRSQSSVIASDRDMGEDFYSPTPPAEKDVAAQPASSNTDVASTPAVAQPSAAPSPSEGEVEMSVSEGEDDEEEEEYEPEYDPEEHAAVGNASTEEPHDSQLNVAPSITTSYMSAEDEEAYEPPEADQDMADVPNETATSDSVPQARQTEADDGAMDIATSSDDSSDDSDSDEESESDSEADDIISGNNLAHQDNNVADDLAPELQPQTISVVDNVQPSLTKMEQAPTLDEEEESAPFKPYQSPLRMFKSYRYHPSYSKDVSGGFMSLTFSHQIDPEKPFCQYESAGGACNDPECPDQHFRDATITGDKLLLQLGTANPGKTSEERQRWNDGLRNVLKELRSKNVKDPNGIAEEIARYRREFLNDDTRVVNL</sequence>
<feature type="region of interest" description="Disordered" evidence="2">
    <location>
        <begin position="402"/>
        <end position="636"/>
    </location>
</feature>